<evidence type="ECO:0000313" key="7">
    <source>
        <dbReference type="EMBL" id="BAV42732.1"/>
    </source>
</evidence>
<evidence type="ECO:0000256" key="1">
    <source>
        <dbReference type="ARBA" id="ARBA00009437"/>
    </source>
</evidence>
<dbReference type="InterPro" id="IPR000847">
    <property type="entry name" value="LysR_HTH_N"/>
</dbReference>
<sequence>MLNLQRVVVLHELQRRGTLAAVAKAVSYSPSAVSQQLAQLERECGMALIEPVGRGVRLTDAGEALVEHTRLAIATLERAEALLAASQGRVAGRLRVAAFQTLLLSLLPRVLDALARDYPDLRVEVAQREADEATSGLLAGTFDVVLGEEYPGGPLPPSPSLDRVDLRTDELFLAMPRIGPWSDATTLSDLEYASWALDPEPTVPGRWARSVCRAAGFEPDVRFDGVDLLVHLQMVQAGLAVAILPALLGQDRMRGVRLAPLPASPKRQLFTLTRTSRTAHPAVVAFRTALAEGFDAQHQYD</sequence>
<dbReference type="Proteomes" id="UP000218067">
    <property type="component" value="Chromosome"/>
</dbReference>
<keyword evidence="5" id="KW-0804">Transcription</keyword>
<dbReference type="InterPro" id="IPR036388">
    <property type="entry name" value="WH-like_DNA-bd_sf"/>
</dbReference>
<evidence type="ECO:0000256" key="5">
    <source>
        <dbReference type="ARBA" id="ARBA00023163"/>
    </source>
</evidence>
<dbReference type="PANTHER" id="PTHR30346">
    <property type="entry name" value="TRANSCRIPTIONAL DUAL REGULATOR HCAR-RELATED"/>
    <property type="match status" value="1"/>
</dbReference>
<dbReference type="GeneID" id="93438330"/>
<dbReference type="InterPro" id="IPR036390">
    <property type="entry name" value="WH_DNA-bd_sf"/>
</dbReference>
<accession>A0A1B4Y6N9</accession>
<dbReference type="Pfam" id="PF00126">
    <property type="entry name" value="HTH_1"/>
    <property type="match status" value="1"/>
</dbReference>
<evidence type="ECO:0000256" key="3">
    <source>
        <dbReference type="ARBA" id="ARBA00023125"/>
    </source>
</evidence>
<dbReference type="SUPFAM" id="SSF46785">
    <property type="entry name" value="Winged helix' DNA-binding domain"/>
    <property type="match status" value="1"/>
</dbReference>
<dbReference type="PROSITE" id="PS50931">
    <property type="entry name" value="HTH_LYSR"/>
    <property type="match status" value="1"/>
</dbReference>
<keyword evidence="3" id="KW-0238">DNA-binding</keyword>
<keyword evidence="2" id="KW-0805">Transcription regulation</keyword>
<dbReference type="Gene3D" id="1.10.10.10">
    <property type="entry name" value="Winged helix-like DNA-binding domain superfamily/Winged helix DNA-binding domain"/>
    <property type="match status" value="1"/>
</dbReference>
<organism evidence="7 8">
    <name type="scientific">Mycobacterium ulcerans subsp. shinshuense</name>
    <dbReference type="NCBI Taxonomy" id="1124626"/>
    <lineage>
        <taxon>Bacteria</taxon>
        <taxon>Bacillati</taxon>
        <taxon>Actinomycetota</taxon>
        <taxon>Actinomycetes</taxon>
        <taxon>Mycobacteriales</taxon>
        <taxon>Mycobacteriaceae</taxon>
        <taxon>Mycobacterium</taxon>
        <taxon>Mycobacterium ulcerans group</taxon>
    </lineage>
</organism>
<comment type="similarity">
    <text evidence="1">Belongs to the LysR transcriptional regulatory family.</text>
</comment>
<dbReference type="Gene3D" id="3.40.190.10">
    <property type="entry name" value="Periplasmic binding protein-like II"/>
    <property type="match status" value="2"/>
</dbReference>
<proteinExistence type="inferred from homology"/>
<dbReference type="RefSeq" id="WP_096371498.1">
    <property type="nucleotide sequence ID" value="NZ_AP017624.1"/>
</dbReference>
<dbReference type="EMBL" id="AP017624">
    <property type="protein sequence ID" value="BAV42732.1"/>
    <property type="molecule type" value="Genomic_DNA"/>
</dbReference>
<name>A0A1B4Y6N9_MYCUL</name>
<dbReference type="Pfam" id="PF03466">
    <property type="entry name" value="LysR_substrate"/>
    <property type="match status" value="1"/>
</dbReference>
<dbReference type="SUPFAM" id="SSF53850">
    <property type="entry name" value="Periplasmic binding protein-like II"/>
    <property type="match status" value="1"/>
</dbReference>
<evidence type="ECO:0000313" key="8">
    <source>
        <dbReference type="Proteomes" id="UP000218067"/>
    </source>
</evidence>
<evidence type="ECO:0000256" key="4">
    <source>
        <dbReference type="ARBA" id="ARBA00023159"/>
    </source>
</evidence>
<dbReference type="AlphaFoldDB" id="A0A1B4Y6N9"/>
<keyword evidence="4" id="KW-0010">Activator</keyword>
<gene>
    <name evidence="7" type="ORF">SHTP_3753</name>
</gene>
<protein>
    <submittedName>
        <fullName evidence="7">Putative regulatory protein</fullName>
    </submittedName>
</protein>
<evidence type="ECO:0000256" key="2">
    <source>
        <dbReference type="ARBA" id="ARBA00023015"/>
    </source>
</evidence>
<evidence type="ECO:0000259" key="6">
    <source>
        <dbReference type="PROSITE" id="PS50931"/>
    </source>
</evidence>
<dbReference type="InterPro" id="IPR005119">
    <property type="entry name" value="LysR_subst-bd"/>
</dbReference>
<reference evidence="7 8" key="1">
    <citation type="submission" date="2016-08" db="EMBL/GenBank/DDBJ databases">
        <title>Complete genome sequence of Mycobacterium shinshuense, a subspecies of M. ulcerans.</title>
        <authorList>
            <person name="Yoshida M."/>
            <person name="Ogura Y."/>
            <person name="Hayashi T."/>
            <person name="Hoshino Y."/>
        </authorList>
    </citation>
    <scope>NUCLEOTIDE SEQUENCE [LARGE SCALE GENOMIC DNA]</scope>
    <source>
        <strain evidence="8">ATCC 33728</strain>
    </source>
</reference>
<dbReference type="GO" id="GO:0032993">
    <property type="term" value="C:protein-DNA complex"/>
    <property type="evidence" value="ECO:0007669"/>
    <property type="project" value="TreeGrafter"/>
</dbReference>
<dbReference type="GO" id="GO:0003700">
    <property type="term" value="F:DNA-binding transcription factor activity"/>
    <property type="evidence" value="ECO:0007669"/>
    <property type="project" value="InterPro"/>
</dbReference>
<feature type="domain" description="HTH lysR-type" evidence="6">
    <location>
        <begin position="2"/>
        <end position="59"/>
    </location>
</feature>
<dbReference type="PANTHER" id="PTHR30346:SF29">
    <property type="entry name" value="LYSR SUBSTRATE-BINDING"/>
    <property type="match status" value="1"/>
</dbReference>
<dbReference type="GO" id="GO:0003677">
    <property type="term" value="F:DNA binding"/>
    <property type="evidence" value="ECO:0007669"/>
    <property type="project" value="UniProtKB-KW"/>
</dbReference>